<evidence type="ECO:0008006" key="3">
    <source>
        <dbReference type="Google" id="ProtNLM"/>
    </source>
</evidence>
<sequence length="557" mass="62427">MILKNFLIRSTAVVVVCIALFSCDDEFNTVGSEVIGDVNFEDRLYEATPVAYSARFERVQTSGLPGYLLGVYNDPVYGQSTYGVLSQLQPERFDPVFGDNARLDSVVLNIPYFSTTTNTEANDDGEIINTFELDSVYGSQPFRLSIYKSNYFLRDFDPNSNQRQLYFSNDLNDIETNFGTELKQELLYTDEGFVPSAEELILLSPDGEDENDDPDVTRLPPAFRVKLPVDIFTTAFLDMEGSAELSNANNFRNFFRGIFFEAEAVNNAGNLMFLNVTNGDITLHYTFDKVDTADEDEDGSTTDIVQDQGTLALSFANNVVNGIDTQFDATISNELLTENQDAINGEETLYLKGGDGSIAIIDLFRGMVTNENGEEENELDFLRRQNWLINDASMTFYINQDRVSGGDTEPERIYIYNMETDEVLLDYRFDNTINNDNPVVSITNHLGRISRDSDDNGEFFKVRMTQHINDILDGDTENARLGLSVSQNVNIINNADGFARVRNDETDPNSDIEVAEKTTPFASVISHEGTVLYGNGPSVPEAKQLKLNIFYTESIDN</sequence>
<accession>A0A1M6IGS8</accession>
<reference evidence="2" key="1">
    <citation type="submission" date="2016-11" db="EMBL/GenBank/DDBJ databases">
        <authorList>
            <person name="Varghese N."/>
            <person name="Submissions S."/>
        </authorList>
    </citation>
    <scope>NUCLEOTIDE SEQUENCE [LARGE SCALE GENOMIC DNA]</scope>
    <source>
        <strain evidence="2">DSM 22623</strain>
    </source>
</reference>
<dbReference type="AlphaFoldDB" id="A0A1M6IGS8"/>
<keyword evidence="2" id="KW-1185">Reference proteome</keyword>
<dbReference type="PROSITE" id="PS51257">
    <property type="entry name" value="PROKAR_LIPOPROTEIN"/>
    <property type="match status" value="1"/>
</dbReference>
<protein>
    <recommendedName>
        <fullName evidence="3">DUF4270 domain-containing protein</fullName>
    </recommendedName>
</protein>
<name>A0A1M6IGS8_9FLAO</name>
<dbReference type="Pfam" id="PF14092">
    <property type="entry name" value="DUF4270"/>
    <property type="match status" value="1"/>
</dbReference>
<dbReference type="EMBL" id="FQYP01000007">
    <property type="protein sequence ID" value="SHJ33691.1"/>
    <property type="molecule type" value="Genomic_DNA"/>
</dbReference>
<dbReference type="STRING" id="570521.SAMN04488508_107357"/>
<organism evidence="1 2">
    <name type="scientific">Aquimarina spongiae</name>
    <dbReference type="NCBI Taxonomy" id="570521"/>
    <lineage>
        <taxon>Bacteria</taxon>
        <taxon>Pseudomonadati</taxon>
        <taxon>Bacteroidota</taxon>
        <taxon>Flavobacteriia</taxon>
        <taxon>Flavobacteriales</taxon>
        <taxon>Flavobacteriaceae</taxon>
        <taxon>Aquimarina</taxon>
    </lineage>
</organism>
<gene>
    <name evidence="1" type="ORF">SAMN04488508_107357</name>
</gene>
<evidence type="ECO:0000313" key="1">
    <source>
        <dbReference type="EMBL" id="SHJ33691.1"/>
    </source>
</evidence>
<evidence type="ECO:0000313" key="2">
    <source>
        <dbReference type="Proteomes" id="UP000184432"/>
    </source>
</evidence>
<dbReference type="InterPro" id="IPR025366">
    <property type="entry name" value="DUF4270"/>
</dbReference>
<dbReference type="OrthoDB" id="1466062at2"/>
<dbReference type="RefSeq" id="WP_073318619.1">
    <property type="nucleotide sequence ID" value="NZ_FQYP01000007.1"/>
</dbReference>
<dbReference type="Proteomes" id="UP000184432">
    <property type="component" value="Unassembled WGS sequence"/>
</dbReference>
<proteinExistence type="predicted"/>